<protein>
    <recommendedName>
        <fullName evidence="4">PEP-CTERM protein-sorting domain-containing protein</fullName>
    </recommendedName>
</protein>
<keyword evidence="3" id="KW-1185">Reference proteome</keyword>
<evidence type="ECO:0000313" key="2">
    <source>
        <dbReference type="EMBL" id="MZI95881.1"/>
    </source>
</evidence>
<dbReference type="Proteomes" id="UP000462621">
    <property type="component" value="Unassembled WGS sequence"/>
</dbReference>
<dbReference type="AlphaFoldDB" id="A0A7X4LQM8"/>
<evidence type="ECO:0000313" key="3">
    <source>
        <dbReference type="Proteomes" id="UP000462621"/>
    </source>
</evidence>
<comment type="caution">
    <text evidence="2">The sequence shown here is derived from an EMBL/GenBank/DDBJ whole genome shotgun (WGS) entry which is preliminary data.</text>
</comment>
<dbReference type="NCBIfam" id="NF038127">
    <property type="entry name" value="FDP_fam"/>
    <property type="match status" value="1"/>
</dbReference>
<accession>A0A7X4LQM8</accession>
<keyword evidence="1" id="KW-0732">Signal</keyword>
<proteinExistence type="predicted"/>
<dbReference type="RefSeq" id="WP_161158377.1">
    <property type="nucleotide sequence ID" value="NZ_WEKT01000076.1"/>
</dbReference>
<evidence type="ECO:0008006" key="4">
    <source>
        <dbReference type="Google" id="ProtNLM"/>
    </source>
</evidence>
<dbReference type="EMBL" id="WEKT01000076">
    <property type="protein sequence ID" value="MZI95881.1"/>
    <property type="molecule type" value="Genomic_DNA"/>
</dbReference>
<organism evidence="2 3">
    <name type="scientific">Vibrio eleionomae</name>
    <dbReference type="NCBI Taxonomy" id="2653505"/>
    <lineage>
        <taxon>Bacteria</taxon>
        <taxon>Pseudomonadati</taxon>
        <taxon>Pseudomonadota</taxon>
        <taxon>Gammaproteobacteria</taxon>
        <taxon>Vibrionales</taxon>
        <taxon>Vibrionaceae</taxon>
        <taxon>Vibrio</taxon>
    </lineage>
</organism>
<feature type="signal peptide" evidence="1">
    <location>
        <begin position="1"/>
        <end position="21"/>
    </location>
</feature>
<reference evidence="2 3" key="1">
    <citation type="submission" date="2019-10" db="EMBL/GenBank/DDBJ databases">
        <title>Vibrio sp. nov. isolated from a shrimp pond.</title>
        <authorList>
            <person name="Gomez-Gil B."/>
            <person name="Enciso-Ibarra J."/>
            <person name="Enciso-Ibarra K."/>
            <person name="Bolan-Mejia C."/>
        </authorList>
    </citation>
    <scope>NUCLEOTIDE SEQUENCE [LARGE SCALE GENOMIC DNA]</scope>
    <source>
        <strain evidence="2 3">CAIM 722</strain>
    </source>
</reference>
<evidence type="ECO:0000256" key="1">
    <source>
        <dbReference type="SAM" id="SignalP"/>
    </source>
</evidence>
<gene>
    <name evidence="2" type="ORF">F9817_22095</name>
</gene>
<sequence length="214" mass="23496">MKTAIRLFILCILFASGFAHASFITTGTLYQTAAGTTIDYWYFYLDSDETITINLLTYSNTPTGDHNNYSSSTGLDTVISLYSNDGSLDLSDYIAYNDDSGSDAASSDGSTTDLDSYLTITLSAGEYVLLVSDYDYNGDGYSLDAYDIASSINFGDQLETNEGYASYQITWSDNVYLETQSDDDTDVPEPPALSIFLVALLGVYKFRNKVIPRN</sequence>
<name>A0A7X4LQM8_9VIBR</name>
<feature type="chain" id="PRO_5031282487" description="PEP-CTERM protein-sorting domain-containing protein" evidence="1">
    <location>
        <begin position="22"/>
        <end position="214"/>
    </location>
</feature>